<feature type="non-terminal residue" evidence="2">
    <location>
        <position position="245"/>
    </location>
</feature>
<evidence type="ECO:0000313" key="2">
    <source>
        <dbReference type="EMBL" id="CAE8650437.1"/>
    </source>
</evidence>
<dbReference type="Proteomes" id="UP000626109">
    <property type="component" value="Unassembled WGS sequence"/>
</dbReference>
<evidence type="ECO:0000313" key="3">
    <source>
        <dbReference type="Proteomes" id="UP000626109"/>
    </source>
</evidence>
<sequence>AGLMEEVSDHNGKSKMTSSGQKQLRVNERRMVSLLALTAIHDIMKMESILPTVQPEHAPYHDYAAANVIGDHDIALSYLMDHYPELLPSFIDLDPVERRSVQFTQCKLCFNHGWFVQAEAPPGAIFTKFRETIIRDHKSEIGSRDVALYFVHWLTDLAGAEPTPLGGCEKFVIKFPLPVLNSFLKSFKFVEKIATHTETEVMQQYLQYRWTEAAELDQSLGIPPTGDDAIVKMRLLCMAQGNAAA</sequence>
<proteinExistence type="predicted"/>
<organism evidence="2 3">
    <name type="scientific">Polarella glacialis</name>
    <name type="common">Dinoflagellate</name>
    <dbReference type="NCBI Taxonomy" id="89957"/>
    <lineage>
        <taxon>Eukaryota</taxon>
        <taxon>Sar</taxon>
        <taxon>Alveolata</taxon>
        <taxon>Dinophyceae</taxon>
        <taxon>Suessiales</taxon>
        <taxon>Suessiaceae</taxon>
        <taxon>Polarella</taxon>
    </lineage>
</organism>
<dbReference type="AlphaFoldDB" id="A0A813IGC2"/>
<protein>
    <submittedName>
        <fullName evidence="2">Uncharacterized protein</fullName>
    </submittedName>
</protein>
<dbReference type="EMBL" id="CAJNNW010008836">
    <property type="protein sequence ID" value="CAE8650437.1"/>
    <property type="molecule type" value="Genomic_DNA"/>
</dbReference>
<feature type="non-terminal residue" evidence="2">
    <location>
        <position position="1"/>
    </location>
</feature>
<feature type="region of interest" description="Disordered" evidence="1">
    <location>
        <begin position="1"/>
        <end position="22"/>
    </location>
</feature>
<name>A0A813IGC2_POLGL</name>
<reference evidence="2" key="1">
    <citation type="submission" date="2021-02" db="EMBL/GenBank/DDBJ databases">
        <authorList>
            <person name="Dougan E. K."/>
            <person name="Rhodes N."/>
            <person name="Thang M."/>
            <person name="Chan C."/>
        </authorList>
    </citation>
    <scope>NUCLEOTIDE SEQUENCE</scope>
</reference>
<evidence type="ECO:0000256" key="1">
    <source>
        <dbReference type="SAM" id="MobiDB-lite"/>
    </source>
</evidence>
<comment type="caution">
    <text evidence="2">The sequence shown here is derived from an EMBL/GenBank/DDBJ whole genome shotgun (WGS) entry which is preliminary data.</text>
</comment>
<accession>A0A813IGC2</accession>
<gene>
    <name evidence="2" type="ORF">PGLA2088_LOCUS8255</name>
</gene>